<reference evidence="16" key="5">
    <citation type="submission" date="2021-05" db="UniProtKB">
        <authorList>
            <consortium name="EnsemblPlants"/>
        </authorList>
    </citation>
    <scope>IDENTIFICATION</scope>
    <source>
        <strain evidence="16">cv. B73</strain>
    </source>
</reference>
<evidence type="ECO:0000256" key="9">
    <source>
        <dbReference type="ARBA" id="ARBA00023315"/>
    </source>
</evidence>
<dbReference type="Proteomes" id="UP000007305">
    <property type="component" value="Chromosome 5"/>
</dbReference>
<dbReference type="GO" id="GO:0006635">
    <property type="term" value="P:fatty acid beta-oxidation"/>
    <property type="evidence" value="ECO:0000318"/>
    <property type="project" value="GO_Central"/>
</dbReference>
<feature type="domain" description="Thiolase N-terminal" evidence="12">
    <location>
        <begin position="51"/>
        <end position="306"/>
    </location>
</feature>
<accession>B4FBK8</accession>
<dbReference type="PROSITE" id="PS00099">
    <property type="entry name" value="THIOLASE_3"/>
    <property type="match status" value="1"/>
</dbReference>
<dbReference type="EMBL" id="CM000781">
    <property type="protein sequence ID" value="AQK76213.1"/>
    <property type="molecule type" value="Genomic_DNA"/>
</dbReference>
<dbReference type="InterPro" id="IPR020616">
    <property type="entry name" value="Thiolase_N"/>
</dbReference>
<keyword evidence="5" id="KW-0276">Fatty acid metabolism</keyword>
<name>B4FBK8_MAIZE</name>
<keyword evidence="7" id="KW-0443">Lipid metabolism</keyword>
<dbReference type="NCBIfam" id="TIGR01930">
    <property type="entry name" value="AcCoA-C-Actrans"/>
    <property type="match status" value="1"/>
</dbReference>
<dbReference type="PANTHER" id="PTHR43853">
    <property type="entry name" value="3-KETOACYL-COA THIOLASE, PEROXISOMAL"/>
    <property type="match status" value="1"/>
</dbReference>
<dbReference type="STRING" id="4577.B4FBK8"/>
<evidence type="ECO:0007829" key="18">
    <source>
        <dbReference type="PeptideAtlas" id="B4FBK8"/>
    </source>
</evidence>
<dbReference type="PANTHER" id="PTHR43853:SF8">
    <property type="entry name" value="3-KETOACYL-COA THIOLASE, PEROXISOMAL"/>
    <property type="match status" value="1"/>
</dbReference>
<keyword evidence="18" id="KW-1267">Proteomics identification</keyword>
<dbReference type="FunFam" id="3.40.47.10:FF:000032">
    <property type="entry name" value="Peroxisomal 3-ketoacyl-CoA thiolase"/>
    <property type="match status" value="1"/>
</dbReference>
<dbReference type="PaxDb" id="4577-GRMZM5G848768_P02"/>
<dbReference type="Gene3D" id="3.40.47.10">
    <property type="match status" value="1"/>
</dbReference>
<dbReference type="GO" id="GO:0010124">
    <property type="term" value="P:phenylacetate catabolic process"/>
    <property type="evidence" value="ECO:0000318"/>
    <property type="project" value="GO_Central"/>
</dbReference>
<dbReference type="ExpressionAtlas" id="B4FBK8">
    <property type="expression patterns" value="baseline and differential"/>
</dbReference>
<dbReference type="RefSeq" id="NP_001131193.1">
    <property type="nucleotide sequence ID" value="NM_001137721.1"/>
</dbReference>
<evidence type="ECO:0000313" key="17">
    <source>
        <dbReference type="Proteomes" id="UP000007305"/>
    </source>
</evidence>
<dbReference type="EMBL" id="BT034496">
    <property type="protein sequence ID" value="ACF79501.1"/>
    <property type="molecule type" value="mRNA"/>
</dbReference>
<dbReference type="Pfam" id="PF00108">
    <property type="entry name" value="Thiolase_N"/>
    <property type="match status" value="1"/>
</dbReference>
<dbReference type="InterPro" id="IPR016039">
    <property type="entry name" value="Thiolase-like"/>
</dbReference>
<dbReference type="eggNOG" id="KOG1389">
    <property type="taxonomic scope" value="Eukaryota"/>
</dbReference>
<dbReference type="HOGENOM" id="CLU_031026_1_1_1"/>
<reference evidence="14" key="1">
    <citation type="journal article" date="2009" name="PLoS Genet.">
        <title>Sequencing, mapping, and analysis of 27,455 maize full-length cDNAs.</title>
        <authorList>
            <person name="Soderlund C."/>
            <person name="Descour A."/>
            <person name="Kudrna D."/>
            <person name="Bomhoff M."/>
            <person name="Boyd L."/>
            <person name="Currie J."/>
            <person name="Angelova A."/>
            <person name="Collura K."/>
            <person name="Wissotski M."/>
            <person name="Ashley E."/>
            <person name="Morrow D."/>
            <person name="Fernandes J."/>
            <person name="Walbot V."/>
            <person name="Yu Y."/>
        </authorList>
    </citation>
    <scope>NUCLEOTIDE SEQUENCE</scope>
    <source>
        <strain evidence="14">B73</strain>
    </source>
</reference>
<dbReference type="SMR" id="B4FBK8"/>
<dbReference type="InterPro" id="IPR020613">
    <property type="entry name" value="Thiolase_CS"/>
</dbReference>
<dbReference type="Gramene" id="Zm00001eb258950_T002">
    <property type="protein sequence ID" value="Zm00001eb258950_P002"/>
    <property type="gene ID" value="Zm00001eb258950"/>
</dbReference>
<evidence type="ECO:0000256" key="6">
    <source>
        <dbReference type="ARBA" id="ARBA00022946"/>
    </source>
</evidence>
<dbReference type="PROSITE" id="PS00737">
    <property type="entry name" value="THIOLASE_2"/>
    <property type="match status" value="1"/>
</dbReference>
<dbReference type="InterPro" id="IPR020615">
    <property type="entry name" value="Thiolase_acyl_enz_int_AS"/>
</dbReference>
<evidence type="ECO:0000259" key="13">
    <source>
        <dbReference type="Pfam" id="PF02803"/>
    </source>
</evidence>
<dbReference type="OMA" id="HAGEQSM"/>
<dbReference type="InterPro" id="IPR050215">
    <property type="entry name" value="Thiolase-like_sf_Thiolase"/>
</dbReference>
<dbReference type="InterPro" id="IPR020617">
    <property type="entry name" value="Thiolase_C"/>
</dbReference>
<keyword evidence="6" id="KW-0809">Transit peptide</keyword>
<keyword evidence="4 11" id="KW-0808">Transferase</keyword>
<keyword evidence="8" id="KW-0576">Peroxisome</keyword>
<dbReference type="EC" id="2.3.1.16" evidence="10"/>
<dbReference type="SUPFAM" id="SSF53901">
    <property type="entry name" value="Thiolase-like"/>
    <property type="match status" value="2"/>
</dbReference>
<keyword evidence="17" id="KW-1185">Reference proteome</keyword>
<dbReference type="OrthoDB" id="5404651at2759"/>
<protein>
    <recommendedName>
        <fullName evidence="10">acetyl-CoA C-acyltransferase</fullName>
        <ecNumber evidence="10">2.3.1.16</ecNumber>
    </recommendedName>
</protein>
<evidence type="ECO:0000256" key="4">
    <source>
        <dbReference type="ARBA" id="ARBA00022679"/>
    </source>
</evidence>
<comment type="pathway">
    <text evidence="2">Lipid metabolism; fatty acid metabolism.</text>
</comment>
<proteinExistence type="evidence at protein level"/>
<dbReference type="Pfam" id="PF02803">
    <property type="entry name" value="Thiolase_C"/>
    <property type="match status" value="1"/>
</dbReference>
<dbReference type="AlphaFoldDB" id="B4FBK8"/>
<evidence type="ECO:0000313" key="16">
    <source>
        <dbReference type="EnsemblPlants" id="Zm00001eb258950_P002"/>
    </source>
</evidence>
<dbReference type="CDD" id="cd00751">
    <property type="entry name" value="thiolase"/>
    <property type="match status" value="1"/>
</dbReference>
<comment type="subcellular location">
    <subcellularLocation>
        <location evidence="1">Peroxisome</location>
    </subcellularLocation>
</comment>
<evidence type="ECO:0000256" key="7">
    <source>
        <dbReference type="ARBA" id="ARBA00023098"/>
    </source>
</evidence>
<feature type="domain" description="Thiolase C-terminal" evidence="13">
    <location>
        <begin position="314"/>
        <end position="437"/>
    </location>
</feature>
<evidence type="ECO:0000256" key="5">
    <source>
        <dbReference type="ARBA" id="ARBA00022832"/>
    </source>
</evidence>
<keyword evidence="9 11" id="KW-0012">Acyltransferase</keyword>
<evidence type="ECO:0000256" key="8">
    <source>
        <dbReference type="ARBA" id="ARBA00023140"/>
    </source>
</evidence>
<dbReference type="IntAct" id="B4FBK8">
    <property type="interactions" value="60"/>
</dbReference>
<evidence type="ECO:0000256" key="10">
    <source>
        <dbReference type="ARBA" id="ARBA00024073"/>
    </source>
</evidence>
<dbReference type="GO" id="GO:0005777">
    <property type="term" value="C:peroxisome"/>
    <property type="evidence" value="ECO:0000318"/>
    <property type="project" value="GO_Central"/>
</dbReference>
<dbReference type="KEGG" id="zma:100192501"/>
<sequence>MEKAIDRQRVLLAHLLPSPSAASSQPQLAASACAAGDSAAYQRSSSFGDDVVVVAAYRTPICKAKRGGFKDTYPEDLLTVVLKAVLDNTRINPADIGDIVVGTVLGPGSQRANECRMAALFAGFPETVPVRTVNRQCSSGLQAVADVAAAIKAGYYDIGIGAGLESMSINSIAWEGQVNPKISAFQKAQDCLLPMGITSENVAHRYGVTRQEQDQAAAESHRRAAAATASGKFKDEIVPVPTKIVDPKTGEEKEVVISVDDGIRPGTTASGLAKLKPVFKKDGTTTAGNSSQVSDGAGAVLLMKRSVALKKGLPILGVFRSFAAVGVDPAVMGVGPAVAIPAAVKSAGLEIGDIDLFELNEAFASQFVYCCNKLGLDRSKVNVNGGAIALGHPLGATGARCVATLLNEMKRRGRDCRFGVVTMCIGSGMGAAAVFERGDAVDGLSNVRDIQAHNFLSKDAK</sequence>
<evidence type="ECO:0000256" key="1">
    <source>
        <dbReference type="ARBA" id="ARBA00004275"/>
    </source>
</evidence>
<dbReference type="PROSITE" id="PS51257">
    <property type="entry name" value="PROKAR_LIPOPROTEIN"/>
    <property type="match status" value="1"/>
</dbReference>
<dbReference type="EnsemblPlants" id="Zm00001eb258950_T002">
    <property type="protein sequence ID" value="Zm00001eb258950_P002"/>
    <property type="gene ID" value="Zm00001eb258950"/>
</dbReference>
<comment type="similarity">
    <text evidence="3 11">Belongs to the thiolase-like superfamily. Thiolase family.</text>
</comment>
<evidence type="ECO:0000313" key="14">
    <source>
        <dbReference type="EMBL" id="ACF79501.1"/>
    </source>
</evidence>
<organism evidence="14">
    <name type="scientific">Zea mays</name>
    <name type="common">Maize</name>
    <dbReference type="NCBI Taxonomy" id="4577"/>
    <lineage>
        <taxon>Eukaryota</taxon>
        <taxon>Viridiplantae</taxon>
        <taxon>Streptophyta</taxon>
        <taxon>Embryophyta</taxon>
        <taxon>Tracheophyta</taxon>
        <taxon>Spermatophyta</taxon>
        <taxon>Magnoliopsida</taxon>
        <taxon>Liliopsida</taxon>
        <taxon>Poales</taxon>
        <taxon>Poaceae</taxon>
        <taxon>PACMAD clade</taxon>
        <taxon>Panicoideae</taxon>
        <taxon>Andropogonodae</taxon>
        <taxon>Andropogoneae</taxon>
        <taxon>Tripsacinae</taxon>
        <taxon>Zea</taxon>
    </lineage>
</organism>
<reference evidence="17" key="2">
    <citation type="journal article" date="2009" name="Science">
        <title>The B73 maize genome: complexity, diversity, and dynamics.</title>
        <authorList>
            <person name="Schnable P.S."/>
            <person name="Ware D."/>
            <person name="Fulton R.S."/>
            <person name="Stein J.C."/>
            <person name="Wei F."/>
            <person name="Pasternak S."/>
            <person name="Liang C."/>
            <person name="Zhang J."/>
            <person name="Fulton L."/>
            <person name="Graves T.A."/>
            <person name="Minx P."/>
            <person name="Reily A.D."/>
            <person name="Courtney L."/>
            <person name="Kruchowski S.S."/>
            <person name="Tomlinson C."/>
            <person name="Strong C."/>
            <person name="Delehaunty K."/>
            <person name="Fronick C."/>
            <person name="Courtney B."/>
            <person name="Rock S.M."/>
            <person name="Belter E."/>
            <person name="Du F."/>
            <person name="Kim K."/>
            <person name="Abbott R.M."/>
            <person name="Cotton M."/>
            <person name="Levy A."/>
            <person name="Marchetto P."/>
            <person name="Ochoa K."/>
            <person name="Jackson S.M."/>
            <person name="Gillam B."/>
            <person name="Chen W."/>
            <person name="Yan L."/>
            <person name="Higginbotham J."/>
            <person name="Cardenas M."/>
            <person name="Waligorski J."/>
            <person name="Applebaum E."/>
            <person name="Phelps L."/>
            <person name="Falcone J."/>
            <person name="Kanchi K."/>
            <person name="Thane T."/>
            <person name="Scimone A."/>
            <person name="Thane N."/>
            <person name="Henke J."/>
            <person name="Wang T."/>
            <person name="Ruppert J."/>
            <person name="Shah N."/>
            <person name="Rotter K."/>
            <person name="Hodges J."/>
            <person name="Ingenthron E."/>
            <person name="Cordes M."/>
            <person name="Kohlberg S."/>
            <person name="Sgro J."/>
            <person name="Delgado B."/>
            <person name="Mead K."/>
            <person name="Chinwalla A."/>
            <person name="Leonard S."/>
            <person name="Crouse K."/>
            <person name="Collura K."/>
            <person name="Kudrna D."/>
            <person name="Currie J."/>
            <person name="He R."/>
            <person name="Angelova A."/>
            <person name="Rajasekar S."/>
            <person name="Mueller T."/>
            <person name="Lomeli R."/>
            <person name="Scara G."/>
            <person name="Ko A."/>
            <person name="Delaney K."/>
            <person name="Wissotski M."/>
            <person name="Lopez G."/>
            <person name="Campos D."/>
            <person name="Braidotti M."/>
            <person name="Ashley E."/>
            <person name="Golser W."/>
            <person name="Kim H."/>
            <person name="Lee S."/>
            <person name="Lin J."/>
            <person name="Dujmic Z."/>
            <person name="Kim W."/>
            <person name="Talag J."/>
            <person name="Zuccolo A."/>
            <person name="Fan C."/>
            <person name="Sebastian A."/>
            <person name="Kramer M."/>
            <person name="Spiegel L."/>
            <person name="Nascimento L."/>
            <person name="Zutavern T."/>
            <person name="Miller B."/>
            <person name="Ambroise C."/>
            <person name="Muller S."/>
            <person name="Spooner W."/>
            <person name="Narechania A."/>
            <person name="Ren L."/>
            <person name="Wei S."/>
            <person name="Kumari S."/>
            <person name="Faga B."/>
            <person name="Levy M.J."/>
            <person name="McMahan L."/>
            <person name="Van Buren P."/>
            <person name="Vaughn M.W."/>
            <person name="Ying K."/>
            <person name="Yeh C.-T."/>
            <person name="Emrich S.J."/>
            <person name="Jia Y."/>
            <person name="Kalyanaraman A."/>
            <person name="Hsia A.-P."/>
            <person name="Barbazuk W.B."/>
            <person name="Baucom R.S."/>
            <person name="Brutnell T.P."/>
            <person name="Carpita N.C."/>
            <person name="Chaparro C."/>
            <person name="Chia J.-M."/>
            <person name="Deragon J.-M."/>
            <person name="Estill J.C."/>
            <person name="Fu Y."/>
            <person name="Jeddeloh J.A."/>
            <person name="Han Y."/>
            <person name="Lee H."/>
            <person name="Li P."/>
            <person name="Lisch D.R."/>
            <person name="Liu S."/>
            <person name="Liu Z."/>
            <person name="Nagel D.H."/>
            <person name="McCann M.C."/>
            <person name="SanMiguel P."/>
            <person name="Myers A.M."/>
            <person name="Nettleton D."/>
            <person name="Nguyen J."/>
            <person name="Penning B.W."/>
            <person name="Ponnala L."/>
            <person name="Schneider K.L."/>
            <person name="Schwartz D.C."/>
            <person name="Sharma A."/>
            <person name="Soderlund C."/>
            <person name="Springer N.M."/>
            <person name="Sun Q."/>
            <person name="Wang H."/>
            <person name="Waterman M."/>
            <person name="Westerman R."/>
            <person name="Wolfgruber T.K."/>
            <person name="Yang L."/>
            <person name="Yu Y."/>
            <person name="Zhang L."/>
            <person name="Zhou S."/>
            <person name="Zhu Q."/>
            <person name="Bennetzen J.L."/>
            <person name="Dawe R.K."/>
            <person name="Jiang J."/>
            <person name="Jiang N."/>
            <person name="Presting G.G."/>
            <person name="Wessler S.R."/>
            <person name="Aluru S."/>
            <person name="Martienssen R.A."/>
            <person name="Clifton S.W."/>
            <person name="McCombie W.R."/>
            <person name="Wing R.A."/>
            <person name="Wilson R.K."/>
        </authorList>
    </citation>
    <scope>NUCLEOTIDE SEQUENCE [LARGE SCALE GENOMIC DNA]</scope>
    <source>
        <strain evidence="17">cv. B73</strain>
    </source>
</reference>
<evidence type="ECO:0000256" key="2">
    <source>
        <dbReference type="ARBA" id="ARBA00004872"/>
    </source>
</evidence>
<dbReference type="GeneID" id="100192501"/>
<evidence type="ECO:0000259" key="12">
    <source>
        <dbReference type="Pfam" id="PF00108"/>
    </source>
</evidence>
<dbReference type="PROSITE" id="PS00098">
    <property type="entry name" value="THIOLASE_1"/>
    <property type="match status" value="1"/>
</dbReference>
<evidence type="ECO:0000313" key="15">
    <source>
        <dbReference type="EMBL" id="AQK76213.1"/>
    </source>
</evidence>
<reference evidence="15" key="3">
    <citation type="submission" date="2015-12" db="EMBL/GenBank/DDBJ databases">
        <title>Update maize B73 reference genome by single molecule sequencing technologies.</title>
        <authorList>
            <consortium name="Maize Genome Sequencing Project"/>
            <person name="Ware D."/>
        </authorList>
    </citation>
    <scope>NUCLEOTIDE SEQUENCE</scope>
    <source>
        <tissue evidence="15">Seedling</tissue>
    </source>
</reference>
<dbReference type="InterPro" id="IPR020610">
    <property type="entry name" value="Thiolase_AS"/>
</dbReference>
<dbReference type="GO" id="GO:0003988">
    <property type="term" value="F:acetyl-CoA C-acyltransferase activity"/>
    <property type="evidence" value="ECO:0000318"/>
    <property type="project" value="GO_Central"/>
</dbReference>
<evidence type="ECO:0000256" key="11">
    <source>
        <dbReference type="RuleBase" id="RU003557"/>
    </source>
</evidence>
<gene>
    <name evidence="16" type="primary">LOC100192501</name>
    <name evidence="15" type="ORF">ZEAMMB73_Zm00001d018487</name>
</gene>
<reference evidence="16" key="4">
    <citation type="submission" date="2019-07" db="EMBL/GenBank/DDBJ databases">
        <authorList>
            <person name="Seetharam A."/>
            <person name="Woodhouse M."/>
            <person name="Cannon E."/>
        </authorList>
    </citation>
    <scope>NUCLEOTIDE SEQUENCE [LARGE SCALE GENOMIC DNA]</scope>
    <source>
        <strain evidence="16">cv. B73</strain>
    </source>
</reference>
<dbReference type="InterPro" id="IPR002155">
    <property type="entry name" value="Thiolase"/>
</dbReference>
<evidence type="ECO:0000256" key="3">
    <source>
        <dbReference type="ARBA" id="ARBA00010982"/>
    </source>
</evidence>